<gene>
    <name evidence="1" type="ORF">HAX54_049614</name>
</gene>
<evidence type="ECO:0000313" key="1">
    <source>
        <dbReference type="EMBL" id="MCD7462906.1"/>
    </source>
</evidence>
<feature type="non-terminal residue" evidence="1">
    <location>
        <position position="1"/>
    </location>
</feature>
<organism evidence="1 2">
    <name type="scientific">Datura stramonium</name>
    <name type="common">Jimsonweed</name>
    <name type="synonym">Common thornapple</name>
    <dbReference type="NCBI Taxonomy" id="4076"/>
    <lineage>
        <taxon>Eukaryota</taxon>
        <taxon>Viridiplantae</taxon>
        <taxon>Streptophyta</taxon>
        <taxon>Embryophyta</taxon>
        <taxon>Tracheophyta</taxon>
        <taxon>Spermatophyta</taxon>
        <taxon>Magnoliopsida</taxon>
        <taxon>eudicotyledons</taxon>
        <taxon>Gunneridae</taxon>
        <taxon>Pentapetalae</taxon>
        <taxon>asterids</taxon>
        <taxon>lamiids</taxon>
        <taxon>Solanales</taxon>
        <taxon>Solanaceae</taxon>
        <taxon>Solanoideae</taxon>
        <taxon>Datureae</taxon>
        <taxon>Datura</taxon>
    </lineage>
</organism>
<dbReference type="Proteomes" id="UP000823775">
    <property type="component" value="Unassembled WGS sequence"/>
</dbReference>
<accession>A0ABS8SVN1</accession>
<name>A0ABS8SVN1_DATST</name>
<reference evidence="1 2" key="1">
    <citation type="journal article" date="2021" name="BMC Genomics">
        <title>Datura genome reveals duplications of psychoactive alkaloid biosynthetic genes and high mutation rate following tissue culture.</title>
        <authorList>
            <person name="Rajewski A."/>
            <person name="Carter-House D."/>
            <person name="Stajich J."/>
            <person name="Litt A."/>
        </authorList>
    </citation>
    <scope>NUCLEOTIDE SEQUENCE [LARGE SCALE GENOMIC DNA]</scope>
    <source>
        <strain evidence="1">AR-01</strain>
    </source>
</reference>
<proteinExistence type="predicted"/>
<evidence type="ECO:0000313" key="2">
    <source>
        <dbReference type="Proteomes" id="UP000823775"/>
    </source>
</evidence>
<keyword evidence="2" id="KW-1185">Reference proteome</keyword>
<sequence length="79" mass="8339">GINVIATSIWNKAVILTFVLESTKPTSMSLNGEEDYRQSQDFGAADHCPGISSPEVVITGGKKKISDQTSLSQPANSAT</sequence>
<comment type="caution">
    <text evidence="1">The sequence shown here is derived from an EMBL/GenBank/DDBJ whole genome shotgun (WGS) entry which is preliminary data.</text>
</comment>
<dbReference type="EMBL" id="JACEIK010000845">
    <property type="protein sequence ID" value="MCD7462906.1"/>
    <property type="molecule type" value="Genomic_DNA"/>
</dbReference>
<protein>
    <submittedName>
        <fullName evidence="1">Uncharacterized protein</fullName>
    </submittedName>
</protein>